<dbReference type="InterPro" id="IPR036291">
    <property type="entry name" value="NAD(P)-bd_dom_sf"/>
</dbReference>
<sequence>MASEENHLLVFGASGISGWACVKEALTYPTRTTFTRVTGLTNRPLSLEASKLPQDPRLQLISGIDFTNNVQNIVSLMVEKIPGIDTVTHAIFTAYIQTEDFDSLREVNTKLVKNAADALDQVAPKLKSFVLQTGGKGYGVEFPDKVEIKAPLKESLPRIPKPYYDNIFYYTQYDTLKELTASRSWTFTEIRPDVIIGFVPNSNAMNCAQGLGLWLSLYREVHGAGAKIPFPGTPKSYKNKHTDTFQDILGRMEIYAAVNHDKCGNGSVFNVADGEVVTWEDKWPGICKSFDLEGTPPGAESYSIEDFIKKNESTWQKIVQKHGLKKGILEKFSWPFLHFVMSVFDFDRQYDLSAARKVGFEEKIDTVEGYRVAFERMREARIIP</sequence>
<gene>
    <name evidence="2" type="ORF">PRZ48_000054</name>
</gene>
<name>A0ABR0EY69_ZASCE</name>
<feature type="domain" description="PRISE-like Rossmann-fold" evidence="1">
    <location>
        <begin position="9"/>
        <end position="384"/>
    </location>
</feature>
<dbReference type="InterPro" id="IPR055222">
    <property type="entry name" value="PRISE-like_Rossmann-fold"/>
</dbReference>
<organism evidence="2 3">
    <name type="scientific">Zasmidium cellare</name>
    <name type="common">Wine cellar mold</name>
    <name type="synonym">Racodium cellare</name>
    <dbReference type="NCBI Taxonomy" id="395010"/>
    <lineage>
        <taxon>Eukaryota</taxon>
        <taxon>Fungi</taxon>
        <taxon>Dikarya</taxon>
        <taxon>Ascomycota</taxon>
        <taxon>Pezizomycotina</taxon>
        <taxon>Dothideomycetes</taxon>
        <taxon>Dothideomycetidae</taxon>
        <taxon>Mycosphaerellales</taxon>
        <taxon>Mycosphaerellaceae</taxon>
        <taxon>Zasmidium</taxon>
    </lineage>
</organism>
<dbReference type="SUPFAM" id="SSF51735">
    <property type="entry name" value="NAD(P)-binding Rossmann-fold domains"/>
    <property type="match status" value="1"/>
</dbReference>
<keyword evidence="3" id="KW-1185">Reference proteome</keyword>
<dbReference type="Proteomes" id="UP001305779">
    <property type="component" value="Unassembled WGS sequence"/>
</dbReference>
<proteinExistence type="predicted"/>
<dbReference type="PANTHER" id="PTHR32487:SF8">
    <property type="entry name" value="NAD-DEPENDENT EPIMERASE_DEHYDRATASE DOMAIN-CONTAINING PROTEIN"/>
    <property type="match status" value="1"/>
</dbReference>
<reference evidence="2 3" key="1">
    <citation type="journal article" date="2023" name="G3 (Bethesda)">
        <title>A chromosome-level genome assembly of Zasmidium syzygii isolated from banana leaves.</title>
        <authorList>
            <person name="van Westerhoven A.C."/>
            <person name="Mehrabi R."/>
            <person name="Talebi R."/>
            <person name="Steentjes M.B.F."/>
            <person name="Corcolon B."/>
            <person name="Chong P.A."/>
            <person name="Kema G.H.J."/>
            <person name="Seidl M.F."/>
        </authorList>
    </citation>
    <scope>NUCLEOTIDE SEQUENCE [LARGE SCALE GENOMIC DNA]</scope>
    <source>
        <strain evidence="2 3">P124</strain>
    </source>
</reference>
<dbReference type="Pfam" id="PF22917">
    <property type="entry name" value="PRISE"/>
    <property type="match status" value="1"/>
</dbReference>
<evidence type="ECO:0000313" key="3">
    <source>
        <dbReference type="Proteomes" id="UP001305779"/>
    </source>
</evidence>
<evidence type="ECO:0000259" key="1">
    <source>
        <dbReference type="Pfam" id="PF22917"/>
    </source>
</evidence>
<dbReference type="CDD" id="cd08948">
    <property type="entry name" value="5beta-POR_like_SDR_a"/>
    <property type="match status" value="1"/>
</dbReference>
<comment type="caution">
    <text evidence="2">The sequence shown here is derived from an EMBL/GenBank/DDBJ whole genome shotgun (WGS) entry which is preliminary data.</text>
</comment>
<accession>A0ABR0EY69</accession>
<dbReference type="Gene3D" id="3.40.50.720">
    <property type="entry name" value="NAD(P)-binding Rossmann-like Domain"/>
    <property type="match status" value="1"/>
</dbReference>
<protein>
    <recommendedName>
        <fullName evidence="1">PRISE-like Rossmann-fold domain-containing protein</fullName>
    </recommendedName>
</protein>
<dbReference type="PANTHER" id="PTHR32487">
    <property type="entry name" value="3-OXO-DELTA(4,5)-STEROID 5-BETA-REDUCTASE"/>
    <property type="match status" value="1"/>
</dbReference>
<evidence type="ECO:0000313" key="2">
    <source>
        <dbReference type="EMBL" id="KAK4506324.1"/>
    </source>
</evidence>
<dbReference type="EMBL" id="JAXOVC010000001">
    <property type="protein sequence ID" value="KAK4506324.1"/>
    <property type="molecule type" value="Genomic_DNA"/>
</dbReference>